<evidence type="ECO:0000313" key="2">
    <source>
        <dbReference type="EMBL" id="TMM44805.1"/>
    </source>
</evidence>
<dbReference type="EMBL" id="SZVP01000010">
    <property type="protein sequence ID" value="TMM44805.1"/>
    <property type="molecule type" value="Genomic_DNA"/>
</dbReference>
<accession>A0A8H2JMG3</accession>
<dbReference type="Pfam" id="PF00903">
    <property type="entry name" value="Glyoxalase"/>
    <property type="match status" value="1"/>
</dbReference>
<dbReference type="SUPFAM" id="SSF54593">
    <property type="entry name" value="Glyoxalase/Bleomycin resistance protein/Dihydroxybiphenyl dioxygenase"/>
    <property type="match status" value="1"/>
</dbReference>
<feature type="domain" description="VOC" evidence="1">
    <location>
        <begin position="6"/>
        <end position="116"/>
    </location>
</feature>
<dbReference type="InterPro" id="IPR037523">
    <property type="entry name" value="VOC_core"/>
</dbReference>
<organism evidence="2 3">
    <name type="scientific">Colwellia ponticola</name>
    <dbReference type="NCBI Taxonomy" id="2304625"/>
    <lineage>
        <taxon>Bacteria</taxon>
        <taxon>Pseudomonadati</taxon>
        <taxon>Pseudomonadota</taxon>
        <taxon>Gammaproteobacteria</taxon>
        <taxon>Alteromonadales</taxon>
        <taxon>Colwelliaceae</taxon>
        <taxon>Colwellia</taxon>
    </lineage>
</organism>
<dbReference type="InterPro" id="IPR004360">
    <property type="entry name" value="Glyas_Fos-R_dOase_dom"/>
</dbReference>
<evidence type="ECO:0000313" key="3">
    <source>
        <dbReference type="Proteomes" id="UP000307702"/>
    </source>
</evidence>
<dbReference type="PROSITE" id="PS51819">
    <property type="entry name" value="VOC"/>
    <property type="match status" value="1"/>
</dbReference>
<keyword evidence="3" id="KW-1185">Reference proteome</keyword>
<dbReference type="InterPro" id="IPR029068">
    <property type="entry name" value="Glyas_Bleomycin-R_OHBP_Dase"/>
</dbReference>
<dbReference type="RefSeq" id="WP_138623355.1">
    <property type="nucleotide sequence ID" value="NZ_SZVP01000010.1"/>
</dbReference>
<dbReference type="InterPro" id="IPR052164">
    <property type="entry name" value="Anthracycline_SecMetBiosynth"/>
</dbReference>
<dbReference type="OrthoDB" id="9792323at2"/>
<evidence type="ECO:0000259" key="1">
    <source>
        <dbReference type="PROSITE" id="PS51819"/>
    </source>
</evidence>
<dbReference type="PANTHER" id="PTHR33993">
    <property type="entry name" value="GLYOXALASE-RELATED"/>
    <property type="match status" value="1"/>
</dbReference>
<dbReference type="AlphaFoldDB" id="A0A8H2JMG3"/>
<name>A0A8H2JMG3_9GAMM</name>
<sequence>MTPREMINYVELPAKDIPATKAFFTRAFAWSFIDYGEEYTAFSNAGIEGGFFLSELVSHSANGACLLVLLSDDLEASERRVKNAGGHISQAIFSFPGGRRFHFIEPSGNELAVWSPLKAHLAALKA</sequence>
<dbReference type="CDD" id="cd07247">
    <property type="entry name" value="SgaA_N_like"/>
    <property type="match status" value="1"/>
</dbReference>
<reference evidence="2 3" key="1">
    <citation type="submission" date="2019-05" db="EMBL/GenBank/DDBJ databases">
        <title>Colwellia ponticola sp. nov., isolated from seawater.</title>
        <authorList>
            <person name="Yoon J.-H."/>
        </authorList>
    </citation>
    <scope>NUCLEOTIDE SEQUENCE [LARGE SCALE GENOMIC DNA]</scope>
    <source>
        <strain evidence="2 3">OISW-25</strain>
    </source>
</reference>
<dbReference type="Proteomes" id="UP000307702">
    <property type="component" value="Unassembled WGS sequence"/>
</dbReference>
<dbReference type="Gene3D" id="3.10.180.10">
    <property type="entry name" value="2,3-Dihydroxybiphenyl 1,2-Dioxygenase, domain 1"/>
    <property type="match status" value="1"/>
</dbReference>
<protein>
    <submittedName>
        <fullName evidence="2">VOC family protein</fullName>
    </submittedName>
</protein>
<dbReference type="PANTHER" id="PTHR33993:SF1">
    <property type="entry name" value="GLYOXALASE FAMILY PROTEIN"/>
    <property type="match status" value="1"/>
</dbReference>
<comment type="caution">
    <text evidence="2">The sequence shown here is derived from an EMBL/GenBank/DDBJ whole genome shotgun (WGS) entry which is preliminary data.</text>
</comment>
<gene>
    <name evidence="2" type="ORF">FCS21_11090</name>
</gene>
<proteinExistence type="predicted"/>